<evidence type="ECO:0000256" key="1">
    <source>
        <dbReference type="SAM" id="Phobius"/>
    </source>
</evidence>
<gene>
    <name evidence="2" type="ORF">C3942_18505</name>
</gene>
<evidence type="ECO:0000313" key="3">
    <source>
        <dbReference type="Proteomes" id="UP000238220"/>
    </source>
</evidence>
<sequence length="159" mass="16695">MFDLKTFTLLHVVISLLALVAGIALLLAWRGGKAQPGLATATLVLLLATSITGFMFPFIKFLPSHAFGILSLILLAATVVARWGKGLAGRWLTVYGATLAIAVYLDAFVAVVQALQKIPALNALAPTDKSPGFMIAQGLLLVAFVLLGRSALRGLRGIA</sequence>
<dbReference type="AlphaFoldDB" id="A0A2S5TBY6"/>
<feature type="transmembrane region" description="Helical" evidence="1">
    <location>
        <begin position="41"/>
        <end position="59"/>
    </location>
</feature>
<dbReference type="OrthoDB" id="122197at2"/>
<evidence type="ECO:0000313" key="2">
    <source>
        <dbReference type="EMBL" id="PPE72531.1"/>
    </source>
</evidence>
<accession>A0A2S5TBY6</accession>
<organism evidence="2 3">
    <name type="scientific">Solimonas fluminis</name>
    <dbReference type="NCBI Taxonomy" id="2086571"/>
    <lineage>
        <taxon>Bacteria</taxon>
        <taxon>Pseudomonadati</taxon>
        <taxon>Pseudomonadota</taxon>
        <taxon>Gammaproteobacteria</taxon>
        <taxon>Nevskiales</taxon>
        <taxon>Nevskiaceae</taxon>
        <taxon>Solimonas</taxon>
    </lineage>
</organism>
<feature type="transmembrane region" description="Helical" evidence="1">
    <location>
        <begin position="91"/>
        <end position="112"/>
    </location>
</feature>
<comment type="caution">
    <text evidence="2">The sequence shown here is derived from an EMBL/GenBank/DDBJ whole genome shotgun (WGS) entry which is preliminary data.</text>
</comment>
<evidence type="ECO:0008006" key="4">
    <source>
        <dbReference type="Google" id="ProtNLM"/>
    </source>
</evidence>
<keyword evidence="3" id="KW-1185">Reference proteome</keyword>
<feature type="transmembrane region" description="Helical" evidence="1">
    <location>
        <begin position="65"/>
        <end position="84"/>
    </location>
</feature>
<name>A0A2S5TBY6_9GAMM</name>
<proteinExistence type="predicted"/>
<reference evidence="2 3" key="1">
    <citation type="submission" date="2018-02" db="EMBL/GenBank/DDBJ databases">
        <title>Genome sequencing of Solimonas sp. HR-BB.</title>
        <authorList>
            <person name="Lee Y."/>
            <person name="Jeon C.O."/>
        </authorList>
    </citation>
    <scope>NUCLEOTIDE SEQUENCE [LARGE SCALE GENOMIC DNA]</scope>
    <source>
        <strain evidence="2 3">HR-BB</strain>
    </source>
</reference>
<dbReference type="RefSeq" id="WP_104231847.1">
    <property type="nucleotide sequence ID" value="NZ_PSNW01000012.1"/>
</dbReference>
<keyword evidence="1" id="KW-0472">Membrane</keyword>
<keyword evidence="1" id="KW-0812">Transmembrane</keyword>
<dbReference type="EMBL" id="PSNW01000012">
    <property type="protein sequence ID" value="PPE72531.1"/>
    <property type="molecule type" value="Genomic_DNA"/>
</dbReference>
<keyword evidence="1" id="KW-1133">Transmembrane helix</keyword>
<feature type="transmembrane region" description="Helical" evidence="1">
    <location>
        <begin position="132"/>
        <end position="152"/>
    </location>
</feature>
<dbReference type="Proteomes" id="UP000238220">
    <property type="component" value="Unassembled WGS sequence"/>
</dbReference>
<feature type="transmembrane region" description="Helical" evidence="1">
    <location>
        <begin position="6"/>
        <end position="29"/>
    </location>
</feature>
<protein>
    <recommendedName>
        <fullName evidence="4">DUF2306 domain-containing protein</fullName>
    </recommendedName>
</protein>